<feature type="transmembrane region" description="Helical" evidence="1">
    <location>
        <begin position="152"/>
        <end position="173"/>
    </location>
</feature>
<dbReference type="OrthoDB" id="9256030at2"/>
<name>A0A160PCB6_9HYPH</name>
<feature type="transmembrane region" description="Helical" evidence="1">
    <location>
        <begin position="111"/>
        <end position="132"/>
    </location>
</feature>
<sequence length="322" mass="34338">MLDDVVKLFSSHPFWAVLIVAAVIGIGIGGFVFGRHRSGAARFGEYLKRQTDPAIKSLCDTYGLTGNEIGFDDAVRSVMGSNGPNKDIAVATLGQQYGAYLKWSSADSFDVVSLAVLALATVLFLSFLGYVLTNERMFSLYISADGGRGLLTFLFGSTTIGVILLIAVSLFWMDKNEIEERFGKSKDLLAIVIGVLGTILGFYYGTASASGDKTGPFALTITKPPPPDSQAPVSIEGFITGGAAPYTVELKASKIIPNEEYDVSKLNVKPDTKAQNFSVTLPAPSDLKPGTEAHVGYQLIAKDKANVTFTTGIGVVEFKPKP</sequence>
<evidence type="ECO:0000313" key="2">
    <source>
        <dbReference type="EMBL" id="BAU89935.1"/>
    </source>
</evidence>
<feature type="transmembrane region" description="Helical" evidence="1">
    <location>
        <begin position="185"/>
        <end position="204"/>
    </location>
</feature>
<dbReference type="RefSeq" id="WP_096484349.1">
    <property type="nucleotide sequence ID" value="NZ_AP014809.1"/>
</dbReference>
<dbReference type="EMBL" id="AP014809">
    <property type="protein sequence ID" value="BAU89935.1"/>
    <property type="molecule type" value="Genomic_DNA"/>
</dbReference>
<protein>
    <submittedName>
        <fullName evidence="2">Uncharacterized protein</fullName>
    </submittedName>
</protein>
<keyword evidence="1" id="KW-0812">Transmembrane</keyword>
<accession>A0A160PCB6</accession>
<feature type="transmembrane region" description="Helical" evidence="1">
    <location>
        <begin position="12"/>
        <end position="33"/>
    </location>
</feature>
<reference evidence="2 3" key="1">
    <citation type="journal article" date="2016" name="Genome Announc.">
        <title>Complete Genome Sequence of Methylobacterium populi P-1M, Isolated from Pink-Pigmented Household Biofilm.</title>
        <authorList>
            <person name="Morohoshi T."/>
            <person name="Ikeda T."/>
        </authorList>
    </citation>
    <scope>NUCLEOTIDE SEQUENCE [LARGE SCALE GENOMIC DNA]</scope>
    <source>
        <strain evidence="2 3">P-1M</strain>
    </source>
</reference>
<evidence type="ECO:0000313" key="3">
    <source>
        <dbReference type="Proteomes" id="UP000218288"/>
    </source>
</evidence>
<evidence type="ECO:0000256" key="1">
    <source>
        <dbReference type="SAM" id="Phobius"/>
    </source>
</evidence>
<dbReference type="AlphaFoldDB" id="A0A160PCB6"/>
<gene>
    <name evidence="2" type="ORF">MPPM_1330</name>
</gene>
<keyword evidence="1" id="KW-1133">Transmembrane helix</keyword>
<dbReference type="Proteomes" id="UP000218288">
    <property type="component" value="Chromosome"/>
</dbReference>
<proteinExistence type="predicted"/>
<keyword evidence="1" id="KW-0472">Membrane</keyword>
<organism evidence="2 3">
    <name type="scientific">Methylorubrum populi</name>
    <dbReference type="NCBI Taxonomy" id="223967"/>
    <lineage>
        <taxon>Bacteria</taxon>
        <taxon>Pseudomonadati</taxon>
        <taxon>Pseudomonadota</taxon>
        <taxon>Alphaproteobacteria</taxon>
        <taxon>Hyphomicrobiales</taxon>
        <taxon>Methylobacteriaceae</taxon>
        <taxon>Methylorubrum</taxon>
    </lineage>
</organism>